<keyword evidence="2" id="KW-0479">Metal-binding</keyword>
<accession>A0A7C2VFC9</accession>
<organism evidence="5">
    <name type="scientific">Hydrogenobacter sp</name>
    <dbReference type="NCBI Taxonomy" id="2152829"/>
    <lineage>
        <taxon>Bacteria</taxon>
        <taxon>Pseudomonadati</taxon>
        <taxon>Aquificota</taxon>
        <taxon>Aquificia</taxon>
        <taxon>Aquificales</taxon>
        <taxon>Aquificaceae</taxon>
        <taxon>Hydrogenobacter</taxon>
    </lineage>
</organism>
<dbReference type="InterPro" id="IPR012827">
    <property type="entry name" value="Hemerythrin_metal-bd"/>
</dbReference>
<sequence>MLLKFDDNLKTGVPQMDEEHETLINLLNRVSMLLKSGEKAKAVDFFKNTIASYVETHLSNEEAFMESIEYPHLEEHRKIHEVFRREVHKLLPAIESGDYHAFTQALSLCWGWLYNHIAKTDKKYGEYAREKGLI</sequence>
<dbReference type="PANTHER" id="PTHR37164:SF1">
    <property type="entry name" value="BACTERIOHEMERYTHRIN"/>
    <property type="match status" value="1"/>
</dbReference>
<keyword evidence="3" id="KW-0408">Iron</keyword>
<protein>
    <submittedName>
        <fullName evidence="5">Bacteriohemerythrin</fullName>
    </submittedName>
</protein>
<name>A0A7C2VFC9_9AQUI</name>
<dbReference type="GO" id="GO:0046872">
    <property type="term" value="F:metal ion binding"/>
    <property type="evidence" value="ECO:0007669"/>
    <property type="project" value="UniProtKB-KW"/>
</dbReference>
<feature type="domain" description="Hemerythrin-like" evidence="4">
    <location>
        <begin position="12"/>
        <end position="126"/>
    </location>
</feature>
<dbReference type="NCBIfam" id="NF033749">
    <property type="entry name" value="bact_hemeryth"/>
    <property type="match status" value="1"/>
</dbReference>
<comment type="similarity">
    <text evidence="1">Belongs to the hemerythrin family.</text>
</comment>
<dbReference type="Gene3D" id="1.20.120.50">
    <property type="entry name" value="Hemerythrin-like"/>
    <property type="match status" value="1"/>
</dbReference>
<evidence type="ECO:0000259" key="4">
    <source>
        <dbReference type="Pfam" id="PF01814"/>
    </source>
</evidence>
<comment type="caution">
    <text evidence="5">The sequence shown here is derived from an EMBL/GenBank/DDBJ whole genome shotgun (WGS) entry which is preliminary data.</text>
</comment>
<gene>
    <name evidence="5" type="ORF">ENO47_08320</name>
</gene>
<evidence type="ECO:0000256" key="2">
    <source>
        <dbReference type="ARBA" id="ARBA00022723"/>
    </source>
</evidence>
<dbReference type="NCBIfam" id="TIGR02481">
    <property type="entry name" value="hemeryth_dom"/>
    <property type="match status" value="1"/>
</dbReference>
<proteinExistence type="inferred from homology"/>
<dbReference type="CDD" id="cd12107">
    <property type="entry name" value="Hemerythrin"/>
    <property type="match status" value="1"/>
</dbReference>
<dbReference type="Pfam" id="PF01814">
    <property type="entry name" value="Hemerythrin"/>
    <property type="match status" value="1"/>
</dbReference>
<dbReference type="InterPro" id="IPR050669">
    <property type="entry name" value="Hemerythrin"/>
</dbReference>
<dbReference type="SUPFAM" id="SSF47188">
    <property type="entry name" value="Hemerythrin-like"/>
    <property type="match status" value="1"/>
</dbReference>
<dbReference type="EMBL" id="DSFP01000068">
    <property type="protein sequence ID" value="HEW46648.1"/>
    <property type="molecule type" value="Genomic_DNA"/>
</dbReference>
<reference evidence="5" key="1">
    <citation type="journal article" date="2020" name="mSystems">
        <title>Genome- and Community-Level Interaction Insights into Carbon Utilization and Element Cycling Functions of Hydrothermarchaeota in Hydrothermal Sediment.</title>
        <authorList>
            <person name="Zhou Z."/>
            <person name="Liu Y."/>
            <person name="Xu W."/>
            <person name="Pan J."/>
            <person name="Luo Z.H."/>
            <person name="Li M."/>
        </authorList>
    </citation>
    <scope>NUCLEOTIDE SEQUENCE [LARGE SCALE GENOMIC DNA]</scope>
    <source>
        <strain evidence="5">SpSt-132</strain>
    </source>
</reference>
<dbReference type="AlphaFoldDB" id="A0A7C2VFC9"/>
<dbReference type="PANTHER" id="PTHR37164">
    <property type="entry name" value="BACTERIOHEMERYTHRIN"/>
    <property type="match status" value="1"/>
</dbReference>
<evidence type="ECO:0000256" key="1">
    <source>
        <dbReference type="ARBA" id="ARBA00010587"/>
    </source>
</evidence>
<dbReference type="InterPro" id="IPR012312">
    <property type="entry name" value="Hemerythrin-like"/>
</dbReference>
<evidence type="ECO:0000313" key="5">
    <source>
        <dbReference type="EMBL" id="HEW46648.1"/>
    </source>
</evidence>
<evidence type="ECO:0000256" key="3">
    <source>
        <dbReference type="ARBA" id="ARBA00023004"/>
    </source>
</evidence>
<dbReference type="InterPro" id="IPR035938">
    <property type="entry name" value="Hemerythrin-like_sf"/>
</dbReference>